<evidence type="ECO:0000256" key="1">
    <source>
        <dbReference type="SAM" id="Phobius"/>
    </source>
</evidence>
<name>A0A4Q7V306_PSEST</name>
<dbReference type="PANTHER" id="PTHR40763:SF4">
    <property type="entry name" value="DUF1707 DOMAIN-CONTAINING PROTEIN"/>
    <property type="match status" value="1"/>
</dbReference>
<protein>
    <submittedName>
        <fullName evidence="3">Uncharacterized protein DUF1707</fullName>
    </submittedName>
</protein>
<accession>A0A4Q7V306</accession>
<dbReference type="EMBL" id="SHKL01000001">
    <property type="protein sequence ID" value="RZT88977.1"/>
    <property type="molecule type" value="Genomic_DNA"/>
</dbReference>
<proteinExistence type="predicted"/>
<reference evidence="3 4" key="1">
    <citation type="submission" date="2019-02" db="EMBL/GenBank/DDBJ databases">
        <title>Sequencing the genomes of 1000 actinobacteria strains.</title>
        <authorList>
            <person name="Klenk H.-P."/>
        </authorList>
    </citation>
    <scope>NUCLEOTIDE SEQUENCE [LARGE SCALE GENOMIC DNA]</scope>
    <source>
        <strain evidence="3 4">DSM 45779</strain>
    </source>
</reference>
<dbReference type="Pfam" id="PF08044">
    <property type="entry name" value="DUF1707"/>
    <property type="match status" value="1"/>
</dbReference>
<dbReference type="Proteomes" id="UP000291591">
    <property type="component" value="Unassembled WGS sequence"/>
</dbReference>
<organism evidence="3 4">
    <name type="scientific">Pseudonocardia sediminis</name>
    <dbReference type="NCBI Taxonomy" id="1397368"/>
    <lineage>
        <taxon>Bacteria</taxon>
        <taxon>Bacillati</taxon>
        <taxon>Actinomycetota</taxon>
        <taxon>Actinomycetes</taxon>
        <taxon>Pseudonocardiales</taxon>
        <taxon>Pseudonocardiaceae</taxon>
        <taxon>Pseudonocardia</taxon>
    </lineage>
</organism>
<evidence type="ECO:0000313" key="4">
    <source>
        <dbReference type="Proteomes" id="UP000291591"/>
    </source>
</evidence>
<dbReference type="InterPro" id="IPR012551">
    <property type="entry name" value="DUF1707_SHOCT-like"/>
</dbReference>
<feature type="domain" description="DUF1707" evidence="2">
    <location>
        <begin position="11"/>
        <end position="62"/>
    </location>
</feature>
<comment type="caution">
    <text evidence="3">The sequence shown here is derived from an EMBL/GenBank/DDBJ whole genome shotgun (WGS) entry which is preliminary data.</text>
</comment>
<dbReference type="AlphaFoldDB" id="A0A4Q7V306"/>
<dbReference type="PANTHER" id="PTHR40763">
    <property type="entry name" value="MEMBRANE PROTEIN-RELATED"/>
    <property type="match status" value="1"/>
</dbReference>
<gene>
    <name evidence="3" type="ORF">EV383_5931</name>
</gene>
<feature type="transmembrane region" description="Helical" evidence="1">
    <location>
        <begin position="117"/>
        <end position="142"/>
    </location>
</feature>
<feature type="transmembrane region" description="Helical" evidence="1">
    <location>
        <begin position="85"/>
        <end position="111"/>
    </location>
</feature>
<sequence length="151" mass="16385">MTEQQRTAEQRIGDAERERTAALLGEHVGAGRLELAEFEERVRSAYAARTRGDLDAVVADLPGVRSRTAPGRPRRSPDPHRGLRVAMAVMWANWLATTVVCLLIWGMIALAQGTPGYFWPVWVFGPWGAMLLIGTVTGAGVCGSRTAVRGT</sequence>
<keyword evidence="1" id="KW-0472">Membrane</keyword>
<keyword evidence="1" id="KW-1133">Transmembrane helix</keyword>
<keyword evidence="4" id="KW-1185">Reference proteome</keyword>
<evidence type="ECO:0000313" key="3">
    <source>
        <dbReference type="EMBL" id="RZT88977.1"/>
    </source>
</evidence>
<dbReference type="RefSeq" id="WP_165438544.1">
    <property type="nucleotide sequence ID" value="NZ_SHKL01000001.1"/>
</dbReference>
<keyword evidence="1" id="KW-0812">Transmembrane</keyword>
<evidence type="ECO:0000259" key="2">
    <source>
        <dbReference type="Pfam" id="PF08044"/>
    </source>
</evidence>